<evidence type="ECO:0000256" key="1">
    <source>
        <dbReference type="SAM" id="MobiDB-lite"/>
    </source>
</evidence>
<protein>
    <submittedName>
        <fullName evidence="2">Uncharacterized protein</fullName>
    </submittedName>
</protein>
<accession>A0AAU7CH70</accession>
<proteinExistence type="predicted"/>
<feature type="compositionally biased region" description="Basic and acidic residues" evidence="1">
    <location>
        <begin position="38"/>
        <end position="63"/>
    </location>
</feature>
<dbReference type="EMBL" id="CP155447">
    <property type="protein sequence ID" value="XBH04570.1"/>
    <property type="molecule type" value="Genomic_DNA"/>
</dbReference>
<organism evidence="2">
    <name type="scientific">Singulisphaera sp. Ch08</name>
    <dbReference type="NCBI Taxonomy" id="3120278"/>
    <lineage>
        <taxon>Bacteria</taxon>
        <taxon>Pseudomonadati</taxon>
        <taxon>Planctomycetota</taxon>
        <taxon>Planctomycetia</taxon>
        <taxon>Isosphaerales</taxon>
        <taxon>Isosphaeraceae</taxon>
        <taxon>Singulisphaera</taxon>
    </lineage>
</organism>
<name>A0AAU7CH70_9BACT</name>
<feature type="region of interest" description="Disordered" evidence="1">
    <location>
        <begin position="25"/>
        <end position="66"/>
    </location>
</feature>
<dbReference type="AlphaFoldDB" id="A0AAU7CH70"/>
<evidence type="ECO:0000313" key="2">
    <source>
        <dbReference type="EMBL" id="XBH04570.1"/>
    </source>
</evidence>
<gene>
    <name evidence="2" type="ORF">V5E97_00745</name>
</gene>
<reference evidence="2" key="1">
    <citation type="submission" date="2024-05" db="EMBL/GenBank/DDBJ databases">
        <title>Planctomycetes of the genus Singulisphaera possess chitinolytic capabilities.</title>
        <authorList>
            <person name="Ivanova A."/>
        </authorList>
    </citation>
    <scope>NUCLEOTIDE SEQUENCE</scope>
    <source>
        <strain evidence="2">Ch08T</strain>
    </source>
</reference>
<dbReference type="RefSeq" id="WP_406697349.1">
    <property type="nucleotide sequence ID" value="NZ_CP155447.1"/>
</dbReference>
<sequence>MDSNGGGLFQASSARGVRASGFLVGYAENPSKGPRGVLLDDSRSWSDSEAKRAYRSSEQRGSQDRPVGWQAIRFFPRVRVKPCR</sequence>